<evidence type="ECO:0000256" key="5">
    <source>
        <dbReference type="ARBA" id="ARBA00022741"/>
    </source>
</evidence>
<dbReference type="SFLD" id="SFLDG01383">
    <property type="entry name" value="cyclic_pyranopterin_phosphate"/>
    <property type="match status" value="1"/>
</dbReference>
<feature type="binding site" evidence="12">
    <location>
        <position position="34"/>
    </location>
    <ligand>
        <name>[4Fe-4S] cluster</name>
        <dbReference type="ChEBI" id="CHEBI:49883"/>
        <label>1</label>
        <note>4Fe-4S-S-AdoMet</note>
    </ligand>
</feature>
<dbReference type="PANTHER" id="PTHR22960:SF28">
    <property type="entry name" value="GTP 3',8-CYCLASE"/>
    <property type="match status" value="1"/>
</dbReference>
<comment type="function">
    <text evidence="12">Catalyzes the cyclization of GTP to (8S)-3',8-cyclo-7,8-dihydroguanosine 5'-triphosphate.</text>
</comment>
<dbReference type="CDD" id="cd01335">
    <property type="entry name" value="Radical_SAM"/>
    <property type="match status" value="1"/>
</dbReference>
<keyword evidence="10 12" id="KW-0456">Lyase</keyword>
<feature type="binding site" evidence="12">
    <location>
        <position position="194"/>
    </location>
    <ligand>
        <name>S-adenosyl-L-methionine</name>
        <dbReference type="ChEBI" id="CHEBI:59789"/>
    </ligand>
</feature>
<dbReference type="Proteomes" id="UP001620597">
    <property type="component" value="Unassembled WGS sequence"/>
</dbReference>
<dbReference type="NCBIfam" id="TIGR02666">
    <property type="entry name" value="moaA"/>
    <property type="match status" value="1"/>
</dbReference>
<proteinExistence type="inferred from homology"/>
<feature type="binding site" evidence="12">
    <location>
        <position position="124"/>
    </location>
    <ligand>
        <name>S-adenosyl-L-methionine</name>
        <dbReference type="ChEBI" id="CHEBI:59789"/>
    </ligand>
</feature>
<dbReference type="SMART" id="SM00729">
    <property type="entry name" value="Elp3"/>
    <property type="match status" value="1"/>
</dbReference>
<keyword evidence="3 12" id="KW-0949">S-adenosyl-L-methionine</keyword>
<organism evidence="14 15">
    <name type="scientific">Oceanobacter antarcticus</name>
    <dbReference type="NCBI Taxonomy" id="3133425"/>
    <lineage>
        <taxon>Bacteria</taxon>
        <taxon>Pseudomonadati</taxon>
        <taxon>Pseudomonadota</taxon>
        <taxon>Gammaproteobacteria</taxon>
        <taxon>Oceanospirillales</taxon>
        <taxon>Oceanospirillaceae</taxon>
        <taxon>Oceanobacter</taxon>
    </lineage>
</organism>
<evidence type="ECO:0000259" key="13">
    <source>
        <dbReference type="PROSITE" id="PS51918"/>
    </source>
</evidence>
<name>A0ABW8NJ98_9GAMM</name>
<evidence type="ECO:0000313" key="14">
    <source>
        <dbReference type="EMBL" id="MFK4753050.1"/>
    </source>
</evidence>
<dbReference type="SFLD" id="SFLDG01386">
    <property type="entry name" value="main_SPASM_domain-containing"/>
    <property type="match status" value="1"/>
</dbReference>
<dbReference type="CDD" id="cd21117">
    <property type="entry name" value="Twitch_MoaA"/>
    <property type="match status" value="1"/>
</dbReference>
<feature type="binding site" evidence="12">
    <location>
        <begin position="262"/>
        <end position="264"/>
    </location>
    <ligand>
        <name>GTP</name>
        <dbReference type="ChEBI" id="CHEBI:37565"/>
    </ligand>
</feature>
<feature type="domain" description="Radical SAM core" evidence="13">
    <location>
        <begin position="11"/>
        <end position="234"/>
    </location>
</feature>
<keyword evidence="15" id="KW-1185">Reference proteome</keyword>
<evidence type="ECO:0000256" key="10">
    <source>
        <dbReference type="ARBA" id="ARBA00023239"/>
    </source>
</evidence>
<feature type="binding site" evidence="12">
    <location>
        <position position="69"/>
    </location>
    <ligand>
        <name>GTP</name>
        <dbReference type="ChEBI" id="CHEBI:37565"/>
    </ligand>
</feature>
<dbReference type="GO" id="GO:0061798">
    <property type="term" value="F:GTP 3',8'-cyclase activity"/>
    <property type="evidence" value="ECO:0007669"/>
    <property type="project" value="UniProtKB-EC"/>
</dbReference>
<dbReference type="Gene3D" id="3.20.20.70">
    <property type="entry name" value="Aldolase class I"/>
    <property type="match status" value="1"/>
</dbReference>
<dbReference type="PROSITE" id="PS01305">
    <property type="entry name" value="MOAA_NIFB_PQQE"/>
    <property type="match status" value="1"/>
</dbReference>
<dbReference type="RefSeq" id="WP_369855972.1">
    <property type="nucleotide sequence ID" value="NZ_JBBKTX010000013.1"/>
</dbReference>
<dbReference type="InterPro" id="IPR000385">
    <property type="entry name" value="MoaA_NifB_PqqE_Fe-S-bd_CS"/>
</dbReference>
<dbReference type="HAMAP" id="MF_01225_B">
    <property type="entry name" value="MoaA_B"/>
    <property type="match status" value="1"/>
</dbReference>
<comment type="subunit">
    <text evidence="12">Monomer and homodimer.</text>
</comment>
<dbReference type="InterPro" id="IPR013483">
    <property type="entry name" value="MoaA"/>
</dbReference>
<keyword evidence="7 12" id="KW-0411">Iron-sulfur</keyword>
<comment type="cofactor">
    <cofactor evidence="12">
        <name>[4Fe-4S] cluster</name>
        <dbReference type="ChEBI" id="CHEBI:49883"/>
    </cofactor>
    <text evidence="12">Binds 2 [4Fe-4S] clusters. Binds 1 [4Fe-4S] cluster coordinated with 3 cysteines and an exchangeable S-adenosyl-L-methionine and 1 [4Fe-4S] cluster coordinated with 3 cysteines and the GTP-derived substrate.</text>
</comment>
<dbReference type="InterPro" id="IPR040064">
    <property type="entry name" value="MoaA-like"/>
</dbReference>
<comment type="pathway">
    <text evidence="12">Cofactor biosynthesis; molybdopterin biosynthesis.</text>
</comment>
<reference evidence="14 15" key="1">
    <citation type="submission" date="2024-03" db="EMBL/GenBank/DDBJ databases">
        <title>High-quality draft genome sequence of Oceanobacter sp. wDCs-4.</title>
        <authorList>
            <person name="Dong C."/>
        </authorList>
    </citation>
    <scope>NUCLEOTIDE SEQUENCE [LARGE SCALE GENOMIC DNA]</scope>
    <source>
        <strain evidence="15">wDCs-4</strain>
    </source>
</reference>
<evidence type="ECO:0000256" key="1">
    <source>
        <dbReference type="ARBA" id="ARBA00012167"/>
    </source>
</evidence>
<dbReference type="EC" id="4.1.99.22" evidence="1 12"/>
<dbReference type="SUPFAM" id="SSF102114">
    <property type="entry name" value="Radical SAM enzymes"/>
    <property type="match status" value="1"/>
</dbReference>
<keyword evidence="5 12" id="KW-0547">Nucleotide-binding</keyword>
<dbReference type="EMBL" id="JBBKTX010000013">
    <property type="protein sequence ID" value="MFK4753050.1"/>
    <property type="molecule type" value="Genomic_DNA"/>
</dbReference>
<dbReference type="InterPro" id="IPR050105">
    <property type="entry name" value="MoCo_biosynth_MoaA/MoaC"/>
</dbReference>
<feature type="binding site" evidence="12">
    <location>
        <position position="33"/>
    </location>
    <ligand>
        <name>S-adenosyl-L-methionine</name>
        <dbReference type="ChEBI" id="CHEBI:59789"/>
    </ligand>
</feature>
<keyword evidence="8 12" id="KW-0342">GTP-binding</keyword>
<dbReference type="PANTHER" id="PTHR22960">
    <property type="entry name" value="MOLYBDOPTERIN COFACTOR SYNTHESIS PROTEIN A"/>
    <property type="match status" value="1"/>
</dbReference>
<evidence type="ECO:0000256" key="11">
    <source>
        <dbReference type="ARBA" id="ARBA00048697"/>
    </source>
</evidence>
<evidence type="ECO:0000313" key="15">
    <source>
        <dbReference type="Proteomes" id="UP001620597"/>
    </source>
</evidence>
<evidence type="ECO:0000256" key="6">
    <source>
        <dbReference type="ARBA" id="ARBA00023004"/>
    </source>
</evidence>
<evidence type="ECO:0000256" key="2">
    <source>
        <dbReference type="ARBA" id="ARBA00022485"/>
    </source>
</evidence>
<keyword evidence="9 12" id="KW-0501">Molybdenum cofactor biosynthesis</keyword>
<keyword evidence="6 12" id="KW-0408">Iron</keyword>
<feature type="binding site" evidence="12">
    <location>
        <position position="73"/>
    </location>
    <ligand>
        <name>S-adenosyl-L-methionine</name>
        <dbReference type="ChEBI" id="CHEBI:59789"/>
    </ligand>
</feature>
<sequence length="329" mass="36891">MTHYEPGLSDRFGRRFSYLRLSVTDVCNFRCHYCLPDGYQKTDQPEPLTLAEIAPLLQTFAQLGTRKVRITGGEPSVRKDLTEIIDLTARTPGIEQVALTTNGYRLADQIDDWHRAGLQRLNLSIDSLDPEQFGAITGYHHLDRILAGLERALTLGLDVKINAVLLRGFNTERLQQFLDWIKDTPVTLRFIELMETGNNPVFFAEHHVSGEAIRQQLQASGWQAKTRAQHDGPALEFTHSAYRGKLGLIMPYSKDFCASCNRLRISSLGKLHLCLFGEQGYDVRPLLQPGIAPAQLVAELEQLLGLKHETHYLQSGNTGATRHFAMLGG</sequence>
<evidence type="ECO:0000256" key="3">
    <source>
        <dbReference type="ARBA" id="ARBA00022691"/>
    </source>
</evidence>
<dbReference type="Pfam" id="PF06463">
    <property type="entry name" value="Mob_synth_C"/>
    <property type="match status" value="1"/>
</dbReference>
<comment type="caution">
    <text evidence="14">The sequence shown here is derived from an EMBL/GenBank/DDBJ whole genome shotgun (WGS) entry which is preliminary data.</text>
</comment>
<dbReference type="InterPro" id="IPR007197">
    <property type="entry name" value="rSAM"/>
</dbReference>
<feature type="binding site" evidence="12">
    <location>
        <position position="31"/>
    </location>
    <ligand>
        <name>[4Fe-4S] cluster</name>
        <dbReference type="ChEBI" id="CHEBI:49883"/>
        <label>1</label>
        <note>4Fe-4S-S-AdoMet</note>
    </ligand>
</feature>
<evidence type="ECO:0000256" key="9">
    <source>
        <dbReference type="ARBA" id="ARBA00023150"/>
    </source>
</evidence>
<evidence type="ECO:0000256" key="8">
    <source>
        <dbReference type="ARBA" id="ARBA00023134"/>
    </source>
</evidence>
<dbReference type="Pfam" id="PF04055">
    <property type="entry name" value="Radical_SAM"/>
    <property type="match status" value="1"/>
</dbReference>
<gene>
    <name evidence="12 14" type="primary">moaA</name>
    <name evidence="14" type="ORF">WG929_11570</name>
</gene>
<feature type="binding site" evidence="12">
    <location>
        <position position="27"/>
    </location>
    <ligand>
        <name>[4Fe-4S] cluster</name>
        <dbReference type="ChEBI" id="CHEBI:49883"/>
        <label>1</label>
        <note>4Fe-4S-S-AdoMet</note>
    </ligand>
</feature>
<evidence type="ECO:0000256" key="4">
    <source>
        <dbReference type="ARBA" id="ARBA00022723"/>
    </source>
</evidence>
<protein>
    <recommendedName>
        <fullName evidence="1 12">GTP 3',8-cyclase</fullName>
        <ecNumber evidence="1 12">4.1.99.22</ecNumber>
    </recommendedName>
    <alternativeName>
        <fullName evidence="12">Molybdenum cofactor biosynthesis protein A</fullName>
    </alternativeName>
</protein>
<dbReference type="SFLD" id="SFLDG01067">
    <property type="entry name" value="SPASM/twitch_domain_containing"/>
    <property type="match status" value="1"/>
</dbReference>
<dbReference type="InterPro" id="IPR006638">
    <property type="entry name" value="Elp3/MiaA/NifB-like_rSAM"/>
</dbReference>
<feature type="binding site" evidence="12">
    <location>
        <position position="160"/>
    </location>
    <ligand>
        <name>GTP</name>
        <dbReference type="ChEBI" id="CHEBI:37565"/>
    </ligand>
</feature>
<accession>A0ABW8NJ98</accession>
<keyword evidence="2 12" id="KW-0004">4Fe-4S</keyword>
<feature type="binding site" evidence="12">
    <location>
        <position position="100"/>
    </location>
    <ligand>
        <name>GTP</name>
        <dbReference type="ChEBI" id="CHEBI:37565"/>
    </ligand>
</feature>
<feature type="binding site" evidence="12">
    <location>
        <position position="20"/>
    </location>
    <ligand>
        <name>GTP</name>
        <dbReference type="ChEBI" id="CHEBI:37565"/>
    </ligand>
</feature>
<comment type="catalytic activity">
    <reaction evidence="11 12">
        <text>GTP + AH2 + S-adenosyl-L-methionine = (8S)-3',8-cyclo-7,8-dihydroguanosine 5'-triphosphate + 5'-deoxyadenosine + L-methionine + A + H(+)</text>
        <dbReference type="Rhea" id="RHEA:49576"/>
        <dbReference type="ChEBI" id="CHEBI:13193"/>
        <dbReference type="ChEBI" id="CHEBI:15378"/>
        <dbReference type="ChEBI" id="CHEBI:17319"/>
        <dbReference type="ChEBI" id="CHEBI:17499"/>
        <dbReference type="ChEBI" id="CHEBI:37565"/>
        <dbReference type="ChEBI" id="CHEBI:57844"/>
        <dbReference type="ChEBI" id="CHEBI:59789"/>
        <dbReference type="ChEBI" id="CHEBI:131766"/>
        <dbReference type="EC" id="4.1.99.22"/>
    </reaction>
</comment>
<dbReference type="PROSITE" id="PS51918">
    <property type="entry name" value="RADICAL_SAM"/>
    <property type="match status" value="1"/>
</dbReference>
<keyword evidence="4 12" id="KW-0479">Metal-binding</keyword>
<comment type="similarity">
    <text evidence="12">Belongs to the radical SAM superfamily. MoaA family.</text>
</comment>
<dbReference type="InterPro" id="IPR058240">
    <property type="entry name" value="rSAM_sf"/>
</dbReference>
<feature type="binding site" evidence="12">
    <location>
        <position position="257"/>
    </location>
    <ligand>
        <name>[4Fe-4S] cluster</name>
        <dbReference type="ChEBI" id="CHEBI:49883"/>
        <label>2</label>
        <note>4Fe-4S-substrate</note>
    </ligand>
</feature>
<evidence type="ECO:0000256" key="7">
    <source>
        <dbReference type="ARBA" id="ARBA00023014"/>
    </source>
</evidence>
<feature type="binding site" evidence="12">
    <location>
        <position position="260"/>
    </location>
    <ligand>
        <name>[4Fe-4S] cluster</name>
        <dbReference type="ChEBI" id="CHEBI:49883"/>
        <label>2</label>
        <note>4Fe-4S-substrate</note>
    </ligand>
</feature>
<dbReference type="SFLD" id="SFLDS00029">
    <property type="entry name" value="Radical_SAM"/>
    <property type="match status" value="1"/>
</dbReference>
<evidence type="ECO:0000256" key="12">
    <source>
        <dbReference type="HAMAP-Rule" id="MF_01225"/>
    </source>
</evidence>
<dbReference type="InterPro" id="IPR010505">
    <property type="entry name" value="MoaA_twitch"/>
</dbReference>
<dbReference type="InterPro" id="IPR013785">
    <property type="entry name" value="Aldolase_TIM"/>
</dbReference>
<feature type="binding site" evidence="12">
    <location>
        <position position="274"/>
    </location>
    <ligand>
        <name>[4Fe-4S] cluster</name>
        <dbReference type="ChEBI" id="CHEBI:49883"/>
        <label>2</label>
        <note>4Fe-4S-substrate</note>
    </ligand>
</feature>